<dbReference type="PANTHER" id="PTHR11659:SF0">
    <property type="entry name" value="GLUTAMYL-TRNA(GLN) AMIDOTRANSFERASE SUBUNIT B, MITOCHONDRIAL"/>
    <property type="match status" value="1"/>
</dbReference>
<dbReference type="PANTHER" id="PTHR11659">
    <property type="entry name" value="GLUTAMYL-TRNA GLN AMIDOTRANSFERASE SUBUNIT B MITOCHONDRIAL AND PROKARYOTIC PET112-RELATED"/>
    <property type="match status" value="1"/>
</dbReference>
<keyword evidence="2 7" id="KW-0436">Ligase</keyword>
<dbReference type="InterPro" id="IPR017959">
    <property type="entry name" value="Asn/Gln-tRNA_amidoTrfase_suB/E"/>
</dbReference>
<comment type="similarity">
    <text evidence="1 7">Belongs to the GatB/GatE family. GatB subfamily.</text>
</comment>
<organism evidence="9 10">
    <name type="scientific">Tilletia horrida</name>
    <dbReference type="NCBI Taxonomy" id="155126"/>
    <lineage>
        <taxon>Eukaryota</taxon>
        <taxon>Fungi</taxon>
        <taxon>Dikarya</taxon>
        <taxon>Basidiomycota</taxon>
        <taxon>Ustilaginomycotina</taxon>
        <taxon>Exobasidiomycetes</taxon>
        <taxon>Tilletiales</taxon>
        <taxon>Tilletiaceae</taxon>
        <taxon>Tilletia</taxon>
    </lineage>
</organism>
<evidence type="ECO:0000256" key="2">
    <source>
        <dbReference type="ARBA" id="ARBA00022598"/>
    </source>
</evidence>
<keyword evidence="4 7" id="KW-0067">ATP-binding</keyword>
<name>A0AAN6JN69_9BASI</name>
<comment type="function">
    <text evidence="7">Allows the formation of correctly charged Gln-tRNA(Gln) through the transamidation of misacylated Glu-tRNA(Gln) in the mitochondria. The reaction takes place in the presence of glutamine and ATP through an activated gamma-phospho-Glu-tRNA(Gln).</text>
</comment>
<dbReference type="GO" id="GO:0030956">
    <property type="term" value="C:glutamyl-tRNA(Gln) amidotransferase complex"/>
    <property type="evidence" value="ECO:0007669"/>
    <property type="project" value="UniProtKB-UniRule"/>
</dbReference>
<evidence type="ECO:0000256" key="7">
    <source>
        <dbReference type="HAMAP-Rule" id="MF_03147"/>
    </source>
</evidence>
<sequence>MKAGQALRKAAASASAKSRYPPLPPGWTAVIGIETHAQLCPDFLESPPSQDSNVAGPSGSKLFSDARLVPTGTLGPAASSSGSAGSVAAVAPNSLVTPFDAAFPGTLPRRLQGGEEATSSGAVHQAVRTALALRCRDIDSASSFDRKHYFYPDLTSGYQITQKYKPLAKNGTISLLFDDGHLPSKEDELDVEVECIQLEQDTAKSTHVQTQTQDSTDLQTLIDLNRSGSGLMEIVSGPNMRTPEQAGAYIRKLQETLRAIGASDGNMDEGSLRCDVNVSVFRPSRQEPWGVRTEIKNLNSAKFIMQAISHETHRQVQVIEEDEAQGRIPSSIHDEDAGSRALQQETRGFDEKTGTTFRLRSKEQAPEYRFMPDPNLAPLALTESFIDSVRARLPELPDATRRRLMQSYSLSVREANVLIRASSGTLTTPLAESGSQPTIRTAVEYFEALARLVKPKVAINWTINELMKSLNAHELGFEACPVPPSSLAELLALVEQRRITGTVAKTLLPELVSNPELLNPSVTALLESRGVLSPPAATDPAQGGHDDASDTNLSLCKTIIDDFPTEARLIRAGKHKIVMKLVGEAMKRTRGTADAVRIRELFVELLSDQ</sequence>
<keyword evidence="10" id="KW-1185">Reference proteome</keyword>
<dbReference type="InterPro" id="IPR014746">
    <property type="entry name" value="Gln_synth/guanido_kin_cat_dom"/>
</dbReference>
<comment type="subunit">
    <text evidence="7">Subunit of the heterotrimeric GatCAB amidotransferase (AdT) complex, composed of A, B and C subunits.</text>
</comment>
<keyword evidence="3 7" id="KW-0547">Nucleotide-binding</keyword>
<dbReference type="GO" id="GO:0005524">
    <property type="term" value="F:ATP binding"/>
    <property type="evidence" value="ECO:0007669"/>
    <property type="project" value="UniProtKB-KW"/>
</dbReference>
<dbReference type="EC" id="6.3.5.-" evidence="7"/>
<protein>
    <recommendedName>
        <fullName evidence="7">Glutamyl-tRNA(Gln) amidotransferase subunit B, mitochondrial</fullName>
        <shortName evidence="7">Glu-AdT subunit B</shortName>
        <ecNumber evidence="7">6.3.5.-</ecNumber>
    </recommendedName>
</protein>
<feature type="domain" description="Asn/Gln amidotransferase" evidence="8">
    <location>
        <begin position="444"/>
        <end position="606"/>
    </location>
</feature>
<dbReference type="AlphaFoldDB" id="A0AAN6JN69"/>
<dbReference type="EMBL" id="JAPDMQ010000021">
    <property type="protein sequence ID" value="KAK0539970.1"/>
    <property type="molecule type" value="Genomic_DNA"/>
</dbReference>
<dbReference type="NCBIfam" id="TIGR00133">
    <property type="entry name" value="gatB"/>
    <property type="match status" value="1"/>
</dbReference>
<comment type="catalytic activity">
    <reaction evidence="6 7">
        <text>L-glutamyl-tRNA(Gln) + L-glutamine + ATP + H2O = L-glutaminyl-tRNA(Gln) + L-glutamate + ADP + phosphate + H(+)</text>
        <dbReference type="Rhea" id="RHEA:17521"/>
        <dbReference type="Rhea" id="RHEA-COMP:9681"/>
        <dbReference type="Rhea" id="RHEA-COMP:9684"/>
        <dbReference type="ChEBI" id="CHEBI:15377"/>
        <dbReference type="ChEBI" id="CHEBI:15378"/>
        <dbReference type="ChEBI" id="CHEBI:29985"/>
        <dbReference type="ChEBI" id="CHEBI:30616"/>
        <dbReference type="ChEBI" id="CHEBI:43474"/>
        <dbReference type="ChEBI" id="CHEBI:58359"/>
        <dbReference type="ChEBI" id="CHEBI:78520"/>
        <dbReference type="ChEBI" id="CHEBI:78521"/>
        <dbReference type="ChEBI" id="CHEBI:456216"/>
    </reaction>
</comment>
<dbReference type="GO" id="GO:0050567">
    <property type="term" value="F:glutaminyl-tRNA synthase (glutamine-hydrolyzing) activity"/>
    <property type="evidence" value="ECO:0007669"/>
    <property type="project" value="UniProtKB-UniRule"/>
</dbReference>
<keyword evidence="7" id="KW-0496">Mitochondrion</keyword>
<evidence type="ECO:0000259" key="8">
    <source>
        <dbReference type="SMART" id="SM00845"/>
    </source>
</evidence>
<dbReference type="Pfam" id="PF02637">
    <property type="entry name" value="GatB_Yqey"/>
    <property type="match status" value="2"/>
</dbReference>
<keyword evidence="5 7" id="KW-0648">Protein biosynthesis</keyword>
<dbReference type="PROSITE" id="PS01234">
    <property type="entry name" value="GATB"/>
    <property type="match status" value="1"/>
</dbReference>
<evidence type="ECO:0000256" key="1">
    <source>
        <dbReference type="ARBA" id="ARBA00005306"/>
    </source>
</evidence>
<evidence type="ECO:0000256" key="5">
    <source>
        <dbReference type="ARBA" id="ARBA00022917"/>
    </source>
</evidence>
<reference evidence="9" key="1">
    <citation type="journal article" date="2023" name="PhytoFront">
        <title>Draft Genome Resources of Seven Strains of Tilletia horrida, Causal Agent of Kernel Smut of Rice.</title>
        <authorList>
            <person name="Khanal S."/>
            <person name="Antony Babu S."/>
            <person name="Zhou X.G."/>
        </authorList>
    </citation>
    <scope>NUCLEOTIDE SEQUENCE</scope>
    <source>
        <strain evidence="9">TX3</strain>
    </source>
</reference>
<comment type="subcellular location">
    <subcellularLocation>
        <location evidence="7">Mitochondrion</location>
    </subcellularLocation>
</comment>
<dbReference type="Proteomes" id="UP001176521">
    <property type="component" value="Unassembled WGS sequence"/>
</dbReference>
<dbReference type="GO" id="GO:0032543">
    <property type="term" value="P:mitochondrial translation"/>
    <property type="evidence" value="ECO:0007669"/>
    <property type="project" value="UniProtKB-UniRule"/>
</dbReference>
<comment type="caution">
    <text evidence="9">The sequence shown here is derived from an EMBL/GenBank/DDBJ whole genome shotgun (WGS) entry which is preliminary data.</text>
</comment>
<dbReference type="InterPro" id="IPR018027">
    <property type="entry name" value="Asn/Gln_amidotransferase"/>
</dbReference>
<evidence type="ECO:0000256" key="3">
    <source>
        <dbReference type="ARBA" id="ARBA00022741"/>
    </source>
</evidence>
<dbReference type="GO" id="GO:0070681">
    <property type="term" value="P:glutaminyl-tRNAGln biosynthesis via transamidation"/>
    <property type="evidence" value="ECO:0007669"/>
    <property type="project" value="UniProtKB-UniRule"/>
</dbReference>
<dbReference type="Gene3D" id="1.10.10.410">
    <property type="match status" value="1"/>
</dbReference>
<evidence type="ECO:0000313" key="9">
    <source>
        <dbReference type="EMBL" id="KAK0539970.1"/>
    </source>
</evidence>
<dbReference type="InterPro" id="IPR023168">
    <property type="entry name" value="GatB_Yqey_C_2"/>
</dbReference>
<proteinExistence type="inferred from homology"/>
<dbReference type="HAMAP" id="MF_00121">
    <property type="entry name" value="GatB"/>
    <property type="match status" value="1"/>
</dbReference>
<evidence type="ECO:0000256" key="4">
    <source>
        <dbReference type="ARBA" id="ARBA00022840"/>
    </source>
</evidence>
<evidence type="ECO:0000256" key="6">
    <source>
        <dbReference type="ARBA" id="ARBA00047913"/>
    </source>
</evidence>
<accession>A0AAN6JN69</accession>
<gene>
    <name evidence="9" type="ORF">OC842_000714</name>
</gene>
<dbReference type="Pfam" id="PF02934">
    <property type="entry name" value="GatB_N"/>
    <property type="match status" value="1"/>
</dbReference>
<dbReference type="NCBIfam" id="NF004012">
    <property type="entry name" value="PRK05477.1-2"/>
    <property type="match status" value="1"/>
</dbReference>
<dbReference type="SUPFAM" id="SSF89095">
    <property type="entry name" value="GatB/YqeY motif"/>
    <property type="match status" value="1"/>
</dbReference>
<dbReference type="InterPro" id="IPR006075">
    <property type="entry name" value="Asn/Gln-tRNA_Trfase_suB/E_cat"/>
</dbReference>
<dbReference type="InterPro" id="IPR003789">
    <property type="entry name" value="Asn/Gln_tRNA_amidoTrase-B-like"/>
</dbReference>
<dbReference type="SMART" id="SM00845">
    <property type="entry name" value="GatB_Yqey"/>
    <property type="match status" value="1"/>
</dbReference>
<dbReference type="SUPFAM" id="SSF55931">
    <property type="entry name" value="Glutamine synthetase/guanido kinase"/>
    <property type="match status" value="1"/>
</dbReference>
<dbReference type="InterPro" id="IPR017958">
    <property type="entry name" value="Gln-tRNA_amidoTrfase_suB_CS"/>
</dbReference>
<dbReference type="GO" id="GO:0005739">
    <property type="term" value="C:mitochondrion"/>
    <property type="evidence" value="ECO:0007669"/>
    <property type="project" value="UniProtKB-SubCell"/>
</dbReference>
<evidence type="ECO:0000313" key="10">
    <source>
        <dbReference type="Proteomes" id="UP001176521"/>
    </source>
</evidence>
<dbReference type="InterPro" id="IPR004413">
    <property type="entry name" value="GatB"/>
</dbReference>